<accession>A0A0A2FKR5</accession>
<evidence type="ECO:0000313" key="5">
    <source>
        <dbReference type="Proteomes" id="UP000249300"/>
    </source>
</evidence>
<keyword evidence="5" id="KW-1185">Reference proteome</keyword>
<dbReference type="PROSITE" id="PS50042">
    <property type="entry name" value="CNMP_BINDING_3"/>
    <property type="match status" value="1"/>
</dbReference>
<dbReference type="Proteomes" id="UP000030136">
    <property type="component" value="Unassembled WGS sequence"/>
</dbReference>
<name>A0A0A2FKR5_9PORP</name>
<dbReference type="EMBL" id="LS483447">
    <property type="protein sequence ID" value="SQH73508.1"/>
    <property type="molecule type" value="Genomic_DNA"/>
</dbReference>
<gene>
    <name evidence="2" type="ORF">HQ38_02590</name>
    <name evidence="3" type="ORF">NCTC12858_01369</name>
</gene>
<reference evidence="2 4" key="1">
    <citation type="submission" date="2014-08" db="EMBL/GenBank/DDBJ databases">
        <title>Porphyromonas crevioricanis strain:COT-253_OH1447 Genome sequencing.</title>
        <authorList>
            <person name="Wallis C."/>
            <person name="Deusch O."/>
            <person name="O'Flynn C."/>
            <person name="Davis I."/>
            <person name="Jospin G."/>
            <person name="Darling A.E."/>
            <person name="Coil D.A."/>
            <person name="Alexiev A."/>
            <person name="Horsfall A."/>
            <person name="Kirkwood N."/>
            <person name="Harris S."/>
            <person name="Eisen J.A."/>
        </authorList>
    </citation>
    <scope>NUCLEOTIDE SEQUENCE [LARGE SCALE GENOMIC DNA]</scope>
    <source>
        <strain evidence="4">COT-253 OH1447</strain>
        <strain evidence="2">COT-253_OH1447</strain>
    </source>
</reference>
<keyword evidence="3" id="KW-0808">Transferase</keyword>
<dbReference type="eggNOG" id="COG3172">
    <property type="taxonomic scope" value="Bacteria"/>
</dbReference>
<dbReference type="EMBL" id="JQJC01000009">
    <property type="protein sequence ID" value="KGN95872.1"/>
    <property type="molecule type" value="Genomic_DNA"/>
</dbReference>
<dbReference type="RefSeq" id="WP_023938688.1">
    <property type="nucleotide sequence ID" value="NZ_FUXH01000004.1"/>
</dbReference>
<dbReference type="GO" id="GO:0016301">
    <property type="term" value="F:kinase activity"/>
    <property type="evidence" value="ECO:0007669"/>
    <property type="project" value="UniProtKB-KW"/>
</dbReference>
<dbReference type="STRING" id="393921.HQ45_09280"/>
<dbReference type="AlphaFoldDB" id="A0A0A2FKR5"/>
<sequence>MEYKEELQADLFSPQDLMQMEARGITPDKALEQVRMISEGTPYPEIITSASLDRGIVRIDLSEKSAYLDLWEDYMQSLEANVTKMVPASGAATRMFKDLYAFLEAPYDIPQTESEQLFFERIQDFAFYGLLNEACLRNNWRPIQKLVSQEDFKLVVKNLLQKDGINYGNLPKGLLLFHKGLKHPRTAVEEHMVEAAIYTRPNDGLVKLHFTVSTEHREAFMALIEKKKIEYEDYYCVRYDISLSEQKSSTDTIALTPQGEIFRLPEGEMLFRPGGHGALIQNLNDLDADIVFIKNIDNVVPEEQLCDTIVYKKLLGGILVALRRQVFAYVGKLKQAKTSRNELNEIYSFLRENFAICLPDVDKIDDNRLQAALLSKLDRPLRVCGMVKNEGEPGGGPFIIREPDGSSSLQILESSQIDTSREDQLALFREGSFFNPVDLVCSKLRPEGGHYDLNEFVNAKTAFVSEKTYNGKPLLGLELPGLWNGGMHHWLTLFVEVPLTTFSPVKEVNDLLDPVHQ</sequence>
<dbReference type="SUPFAM" id="SSF53448">
    <property type="entry name" value="Nucleotide-diphospho-sugar transferases"/>
    <property type="match status" value="1"/>
</dbReference>
<proteinExistence type="predicted"/>
<evidence type="ECO:0000259" key="1">
    <source>
        <dbReference type="PROSITE" id="PS50042"/>
    </source>
</evidence>
<organism evidence="2 4">
    <name type="scientific">Porphyromonas crevioricanis</name>
    <dbReference type="NCBI Taxonomy" id="393921"/>
    <lineage>
        <taxon>Bacteria</taxon>
        <taxon>Pseudomonadati</taxon>
        <taxon>Bacteroidota</taxon>
        <taxon>Bacteroidia</taxon>
        <taxon>Bacteroidales</taxon>
        <taxon>Porphyromonadaceae</taxon>
        <taxon>Porphyromonas</taxon>
    </lineage>
</organism>
<dbReference type="InterPro" id="IPR025393">
    <property type="entry name" value="DUF4301"/>
</dbReference>
<dbReference type="Proteomes" id="UP000249300">
    <property type="component" value="Chromosome 1"/>
</dbReference>
<evidence type="ECO:0000313" key="3">
    <source>
        <dbReference type="EMBL" id="SQH73508.1"/>
    </source>
</evidence>
<dbReference type="InterPro" id="IPR000595">
    <property type="entry name" value="cNMP-bd_dom"/>
</dbReference>
<dbReference type="Pfam" id="PF14134">
    <property type="entry name" value="DUF4301"/>
    <property type="match status" value="1"/>
</dbReference>
<dbReference type="OrthoDB" id="5572060at2"/>
<dbReference type="InterPro" id="IPR029044">
    <property type="entry name" value="Nucleotide-diphossugar_trans"/>
</dbReference>
<evidence type="ECO:0000313" key="2">
    <source>
        <dbReference type="EMBL" id="KGN95872.1"/>
    </source>
</evidence>
<evidence type="ECO:0000313" key="4">
    <source>
        <dbReference type="Proteomes" id="UP000030136"/>
    </source>
</evidence>
<keyword evidence="3" id="KW-0418">Kinase</keyword>
<protein>
    <submittedName>
        <fullName evidence="2">NAD metabolism ATPase/kinase</fullName>
    </submittedName>
    <submittedName>
        <fullName evidence="3">Predicted ATPase/kinase involved in NAD metabolism</fullName>
    </submittedName>
</protein>
<dbReference type="KEGG" id="pcre:NCTC12858_01369"/>
<reference evidence="3 5" key="2">
    <citation type="submission" date="2018-06" db="EMBL/GenBank/DDBJ databases">
        <authorList>
            <consortium name="Pathogen Informatics"/>
            <person name="Doyle S."/>
        </authorList>
    </citation>
    <scope>NUCLEOTIDE SEQUENCE [LARGE SCALE GENOMIC DNA]</scope>
    <source>
        <strain evidence="3 5">NCTC12858</strain>
    </source>
</reference>
<feature type="domain" description="Cyclic nucleotide-binding" evidence="1">
    <location>
        <begin position="396"/>
        <end position="445"/>
    </location>
</feature>